<evidence type="ECO:0000256" key="2">
    <source>
        <dbReference type="ARBA" id="ARBA00006706"/>
    </source>
</evidence>
<dbReference type="Gene3D" id="1.10.600.10">
    <property type="entry name" value="Farnesyl Diphosphate Synthase"/>
    <property type="match status" value="1"/>
</dbReference>
<accession>A0A842HBY6</accession>
<sequence>MDFKTTYQQYQQKVENAIDAIMPAADTRPASVHKAMRYSLQAGGKRIRPVLLQAAHAMFPSRHDPMPACVALECLHTYSLIHDDLPCMDDSDLRRGRPTCHMEFGEDIALLAGDALLTWALWLLAEKYQHDPATAVGLVRDLGDASGSEKLIGGQVEDLQAEKEEPNAERLDFIHRNKTGALITSSLTMGIRLTDAPAETVEVMREIGYHVGMAFQIVDDILDATADAETLGKPVGADVENNKSTYPALYGLEASRAKAHEHSEAAIKACEGLGGNNAFLISLIREMEKRVN</sequence>
<dbReference type="AlphaFoldDB" id="A0A842HBY6"/>
<evidence type="ECO:0000256" key="5">
    <source>
        <dbReference type="ARBA" id="ARBA00022842"/>
    </source>
</evidence>
<dbReference type="InterPro" id="IPR008949">
    <property type="entry name" value="Isoprenoid_synthase_dom_sf"/>
</dbReference>
<protein>
    <submittedName>
        <fullName evidence="8">Polyprenyl synthetase family protein</fullName>
    </submittedName>
</protein>
<dbReference type="GO" id="GO:0046872">
    <property type="term" value="F:metal ion binding"/>
    <property type="evidence" value="ECO:0007669"/>
    <property type="project" value="UniProtKB-KW"/>
</dbReference>
<dbReference type="InterPro" id="IPR033749">
    <property type="entry name" value="Polyprenyl_synt_CS"/>
</dbReference>
<name>A0A842HBY6_9BACT</name>
<dbReference type="PANTHER" id="PTHR43281:SF1">
    <property type="entry name" value="FARNESYL DIPHOSPHATE SYNTHASE"/>
    <property type="match status" value="1"/>
</dbReference>
<evidence type="ECO:0000256" key="6">
    <source>
        <dbReference type="ARBA" id="ARBA00023229"/>
    </source>
</evidence>
<organism evidence="8 9">
    <name type="scientific">Ruficoccus amylovorans</name>
    <dbReference type="NCBI Taxonomy" id="1804625"/>
    <lineage>
        <taxon>Bacteria</taxon>
        <taxon>Pseudomonadati</taxon>
        <taxon>Verrucomicrobiota</taxon>
        <taxon>Opitutia</taxon>
        <taxon>Puniceicoccales</taxon>
        <taxon>Cerasicoccaceae</taxon>
        <taxon>Ruficoccus</taxon>
    </lineage>
</organism>
<dbReference type="EMBL" id="JACHVB010000012">
    <property type="protein sequence ID" value="MBC2593127.1"/>
    <property type="molecule type" value="Genomic_DNA"/>
</dbReference>
<dbReference type="GO" id="GO:0016114">
    <property type="term" value="P:terpenoid biosynthetic process"/>
    <property type="evidence" value="ECO:0007669"/>
    <property type="project" value="UniProtKB-ARBA"/>
</dbReference>
<dbReference type="SFLD" id="SFLDG01017">
    <property type="entry name" value="Polyprenyl_Transferase_Like"/>
    <property type="match status" value="1"/>
</dbReference>
<keyword evidence="6" id="KW-0414">Isoprene biosynthesis</keyword>
<keyword evidence="5" id="KW-0460">Magnesium</keyword>
<dbReference type="PANTHER" id="PTHR43281">
    <property type="entry name" value="FARNESYL DIPHOSPHATE SYNTHASE"/>
    <property type="match status" value="1"/>
</dbReference>
<dbReference type="Proteomes" id="UP000546464">
    <property type="component" value="Unassembled WGS sequence"/>
</dbReference>
<dbReference type="GO" id="GO:0004659">
    <property type="term" value="F:prenyltransferase activity"/>
    <property type="evidence" value="ECO:0007669"/>
    <property type="project" value="InterPro"/>
</dbReference>
<comment type="similarity">
    <text evidence="2 7">Belongs to the FPP/GGPP synthase family.</text>
</comment>
<dbReference type="FunFam" id="1.10.600.10:FF:000001">
    <property type="entry name" value="Geranylgeranyl diphosphate synthase"/>
    <property type="match status" value="1"/>
</dbReference>
<dbReference type="Pfam" id="PF00348">
    <property type="entry name" value="polyprenyl_synt"/>
    <property type="match status" value="1"/>
</dbReference>
<dbReference type="GO" id="GO:0005737">
    <property type="term" value="C:cytoplasm"/>
    <property type="evidence" value="ECO:0007669"/>
    <property type="project" value="UniProtKB-ARBA"/>
</dbReference>
<reference evidence="8 9" key="1">
    <citation type="submission" date="2020-07" db="EMBL/GenBank/DDBJ databases">
        <authorList>
            <person name="Feng X."/>
        </authorList>
    </citation>
    <scope>NUCLEOTIDE SEQUENCE [LARGE SCALE GENOMIC DNA]</scope>
    <source>
        <strain evidence="8 9">JCM31066</strain>
    </source>
</reference>
<evidence type="ECO:0000256" key="4">
    <source>
        <dbReference type="ARBA" id="ARBA00022723"/>
    </source>
</evidence>
<dbReference type="PROSITE" id="PS00723">
    <property type="entry name" value="POLYPRENYL_SYNTHASE_1"/>
    <property type="match status" value="1"/>
</dbReference>
<dbReference type="CDD" id="cd00685">
    <property type="entry name" value="Trans_IPPS_HT"/>
    <property type="match status" value="1"/>
</dbReference>
<dbReference type="PROSITE" id="PS00444">
    <property type="entry name" value="POLYPRENYL_SYNTHASE_2"/>
    <property type="match status" value="1"/>
</dbReference>
<proteinExistence type="inferred from homology"/>
<keyword evidence="4" id="KW-0479">Metal-binding</keyword>
<dbReference type="InterPro" id="IPR000092">
    <property type="entry name" value="Polyprenyl_synt"/>
</dbReference>
<evidence type="ECO:0000256" key="3">
    <source>
        <dbReference type="ARBA" id="ARBA00022679"/>
    </source>
</evidence>
<dbReference type="SFLD" id="SFLDS00005">
    <property type="entry name" value="Isoprenoid_Synthase_Type_I"/>
    <property type="match status" value="1"/>
</dbReference>
<evidence type="ECO:0000313" key="9">
    <source>
        <dbReference type="Proteomes" id="UP000546464"/>
    </source>
</evidence>
<evidence type="ECO:0000313" key="8">
    <source>
        <dbReference type="EMBL" id="MBC2593127.1"/>
    </source>
</evidence>
<comment type="caution">
    <text evidence="8">The sequence shown here is derived from an EMBL/GenBank/DDBJ whole genome shotgun (WGS) entry which is preliminary data.</text>
</comment>
<dbReference type="InterPro" id="IPR053378">
    <property type="entry name" value="Prenyl_diphosphate_synthase"/>
</dbReference>
<keyword evidence="3 7" id="KW-0808">Transferase</keyword>
<gene>
    <name evidence="8" type="ORF">H5P28_02525</name>
</gene>
<evidence type="ECO:0000256" key="1">
    <source>
        <dbReference type="ARBA" id="ARBA00001946"/>
    </source>
</evidence>
<dbReference type="NCBIfam" id="NF045485">
    <property type="entry name" value="FPPsyn"/>
    <property type="match status" value="1"/>
</dbReference>
<keyword evidence="9" id="KW-1185">Reference proteome</keyword>
<comment type="cofactor">
    <cofactor evidence="1">
        <name>Mg(2+)</name>
        <dbReference type="ChEBI" id="CHEBI:18420"/>
    </cofactor>
</comment>
<evidence type="ECO:0000256" key="7">
    <source>
        <dbReference type="RuleBase" id="RU004466"/>
    </source>
</evidence>
<dbReference type="SUPFAM" id="SSF48576">
    <property type="entry name" value="Terpenoid synthases"/>
    <property type="match status" value="1"/>
</dbReference>